<dbReference type="Proteomes" id="UP000322080">
    <property type="component" value="Unassembled WGS sequence"/>
</dbReference>
<keyword evidence="3" id="KW-1185">Reference proteome</keyword>
<dbReference type="CDD" id="cd05018">
    <property type="entry name" value="CoxG"/>
    <property type="match status" value="1"/>
</dbReference>
<dbReference type="EMBL" id="VSIY01000007">
    <property type="protein sequence ID" value="TYB81196.1"/>
    <property type="molecule type" value="Genomic_DNA"/>
</dbReference>
<dbReference type="Pfam" id="PF06240">
    <property type="entry name" value="COXG"/>
    <property type="match status" value="1"/>
</dbReference>
<dbReference type="AlphaFoldDB" id="A0A5D0RJV3"/>
<keyword evidence="1" id="KW-1133">Transmembrane helix</keyword>
<evidence type="ECO:0000313" key="3">
    <source>
        <dbReference type="Proteomes" id="UP000322080"/>
    </source>
</evidence>
<dbReference type="RefSeq" id="WP_148377946.1">
    <property type="nucleotide sequence ID" value="NZ_VSIY01000007.1"/>
</dbReference>
<proteinExistence type="predicted"/>
<keyword evidence="1" id="KW-0812">Transmembrane</keyword>
<dbReference type="InterPro" id="IPR023393">
    <property type="entry name" value="START-like_dom_sf"/>
</dbReference>
<gene>
    <name evidence="2" type="ORF">FVF75_10545</name>
</gene>
<name>A0A5D0RJV3_9RHOB</name>
<evidence type="ECO:0000256" key="1">
    <source>
        <dbReference type="SAM" id="Phobius"/>
    </source>
</evidence>
<dbReference type="PANTHER" id="PTHR38588:SF1">
    <property type="entry name" value="BLL0334 PROTEIN"/>
    <property type="match status" value="1"/>
</dbReference>
<accession>A0A5D0RJV3</accession>
<dbReference type="InterPro" id="IPR010419">
    <property type="entry name" value="CO_DH_gsu"/>
</dbReference>
<keyword evidence="1" id="KW-0472">Membrane</keyword>
<protein>
    <submittedName>
        <fullName evidence="2">Carbon monoxide dehydrogenase subunit G</fullName>
    </submittedName>
</protein>
<comment type="caution">
    <text evidence="2">The sequence shown here is derived from an EMBL/GenBank/DDBJ whole genome shotgun (WGS) entry which is preliminary data.</text>
</comment>
<sequence>MRFDGEALIPAPPEMVWEGLNDPNTLCRAIPGCEAMEQTGAREFTARVVMRVGPVAATFRGKVELDDLDPPHGYTLRGQGQGGAAGFAKGEARITLVPEGGGTRLRYQAEADVGGKLASVGSRLIQGVARKTADDFFNAFGRALGGEDAPEADEEVKRTPADLRKPEAAGHIPLIDRVAWLLVGIALGVGLTVWIG</sequence>
<evidence type="ECO:0000313" key="2">
    <source>
        <dbReference type="EMBL" id="TYB81196.1"/>
    </source>
</evidence>
<feature type="transmembrane region" description="Helical" evidence="1">
    <location>
        <begin position="174"/>
        <end position="195"/>
    </location>
</feature>
<reference evidence="2 3" key="1">
    <citation type="submission" date="2019-08" db="EMBL/GenBank/DDBJ databases">
        <title>Identification of a novel species of the genus Boseongicola.</title>
        <authorList>
            <person name="Zhang X.-Q."/>
        </authorList>
    </citation>
    <scope>NUCLEOTIDE SEQUENCE [LARGE SCALE GENOMIC DNA]</scope>
    <source>
        <strain evidence="2 3">HY14</strain>
    </source>
</reference>
<dbReference type="PANTHER" id="PTHR38588">
    <property type="entry name" value="BLL0334 PROTEIN"/>
    <property type="match status" value="1"/>
</dbReference>
<organism evidence="2 3">
    <name type="scientific">Maritimibacter fusiformis</name>
    <dbReference type="NCBI Taxonomy" id="2603819"/>
    <lineage>
        <taxon>Bacteria</taxon>
        <taxon>Pseudomonadati</taxon>
        <taxon>Pseudomonadota</taxon>
        <taxon>Alphaproteobacteria</taxon>
        <taxon>Rhodobacterales</taxon>
        <taxon>Roseobacteraceae</taxon>
        <taxon>Maritimibacter</taxon>
    </lineage>
</organism>
<dbReference type="Gene3D" id="3.30.530.20">
    <property type="match status" value="1"/>
</dbReference>
<dbReference type="SUPFAM" id="SSF55961">
    <property type="entry name" value="Bet v1-like"/>
    <property type="match status" value="1"/>
</dbReference>